<dbReference type="PANTHER" id="PTHR30592:SF1">
    <property type="entry name" value="SULFUR CARRIER PROTEIN FDHD"/>
    <property type="match status" value="1"/>
</dbReference>
<dbReference type="Pfam" id="PF02634">
    <property type="entry name" value="FdhD-NarQ"/>
    <property type="match status" value="2"/>
</dbReference>
<sequence>MTIKKIKIINWDELTSRYGEDYVCVENHYKLYINNKFIGNITASPNNLKELGVGHVISEGYLKPESIKDIHIDNNKITVITDELGIKLINNAKSGNNIKIPLKTIFKIMKYMSNIRGIWNITGGTHWACLFDLNGNEIITIEDIGRHNAVDKVIGYGILNNINLDDKILVSSGRQPYGMVKKVINAKIPAIISKSPSTDKGIELAKDNDIILIGFARKNRFVVYNGFERIIDKDKINKNE</sequence>
<evidence type="ECO:0000313" key="3">
    <source>
        <dbReference type="EMBL" id="AEH07043.1"/>
    </source>
</evidence>
<dbReference type="Proteomes" id="UP000009296">
    <property type="component" value="Chromosome"/>
</dbReference>
<dbReference type="eggNOG" id="arCOG04358">
    <property type="taxonomic scope" value="Archaea"/>
</dbReference>
<evidence type="ECO:0000256" key="2">
    <source>
        <dbReference type="ARBA" id="ARBA00023150"/>
    </source>
</evidence>
<dbReference type="InterPro" id="IPR016193">
    <property type="entry name" value="Cytidine_deaminase-like"/>
</dbReference>
<dbReference type="STRING" id="647113.Metok_1073"/>
<dbReference type="Gene3D" id="3.10.20.10">
    <property type="match status" value="1"/>
</dbReference>
<evidence type="ECO:0000313" key="4">
    <source>
        <dbReference type="Proteomes" id="UP000009296"/>
    </source>
</evidence>
<accession>F8ANI9</accession>
<dbReference type="GO" id="GO:0016783">
    <property type="term" value="F:sulfurtransferase activity"/>
    <property type="evidence" value="ECO:0007669"/>
    <property type="project" value="InterPro"/>
</dbReference>
<dbReference type="AlphaFoldDB" id="F8ANI9"/>
<dbReference type="EMBL" id="CP002792">
    <property type="protein sequence ID" value="AEH07043.1"/>
    <property type="molecule type" value="Genomic_DNA"/>
</dbReference>
<dbReference type="PIRSF" id="PIRSF015626">
    <property type="entry name" value="FdhD"/>
    <property type="match status" value="1"/>
</dbReference>
<dbReference type="PANTHER" id="PTHR30592">
    <property type="entry name" value="FORMATE DEHYDROGENASE"/>
    <property type="match status" value="1"/>
</dbReference>
<keyword evidence="4" id="KW-1185">Reference proteome</keyword>
<evidence type="ECO:0000256" key="1">
    <source>
        <dbReference type="ARBA" id="ARBA00022490"/>
    </source>
</evidence>
<dbReference type="KEGG" id="mok:Metok_1073"/>
<keyword evidence="2" id="KW-0501">Molybdenum cofactor biosynthesis</keyword>
<reference evidence="3" key="1">
    <citation type="submission" date="2011-05" db="EMBL/GenBank/DDBJ databases">
        <title>Complete sequence of chromosome of Methanothermococcus okinawensis IH1.</title>
        <authorList>
            <consortium name="US DOE Joint Genome Institute"/>
            <person name="Lucas S."/>
            <person name="Han J."/>
            <person name="Lapidus A."/>
            <person name="Cheng J.-F."/>
            <person name="Goodwin L."/>
            <person name="Pitluck S."/>
            <person name="Peters L."/>
            <person name="Mikhailova N."/>
            <person name="Held B."/>
            <person name="Han C."/>
            <person name="Tapia R."/>
            <person name="Land M."/>
            <person name="Hauser L."/>
            <person name="Kyrpides N."/>
            <person name="Ivanova N."/>
            <person name="Pagani I."/>
            <person name="Sieprawska-Lupa M."/>
            <person name="Takai K."/>
            <person name="Miyazaki J."/>
            <person name="Whitman W."/>
            <person name="Woyke T."/>
        </authorList>
    </citation>
    <scope>NUCLEOTIDE SEQUENCE</scope>
    <source>
        <strain evidence="3">IH1</strain>
    </source>
</reference>
<gene>
    <name evidence="3" type="ordered locus">Metok_1073</name>
</gene>
<name>F8ANI9_METOI</name>
<dbReference type="Gene3D" id="3.40.140.10">
    <property type="entry name" value="Cytidine Deaminase, domain 2"/>
    <property type="match status" value="1"/>
</dbReference>
<keyword evidence="1" id="KW-0963">Cytoplasm</keyword>
<dbReference type="HOGENOM" id="CLU_056887_4_1_2"/>
<dbReference type="GO" id="GO:0006777">
    <property type="term" value="P:Mo-molybdopterin cofactor biosynthetic process"/>
    <property type="evidence" value="ECO:0007669"/>
    <property type="project" value="UniProtKB-KW"/>
</dbReference>
<proteinExistence type="predicted"/>
<dbReference type="RefSeq" id="WP_013867227.1">
    <property type="nucleotide sequence ID" value="NC_015636.1"/>
</dbReference>
<protein>
    <submittedName>
        <fullName evidence="3">Formate dehydrogenase family accessory protein FdhD</fullName>
    </submittedName>
</protein>
<dbReference type="NCBIfam" id="TIGR00129">
    <property type="entry name" value="fdhD_narQ"/>
    <property type="match status" value="1"/>
</dbReference>
<organism evidence="3 4">
    <name type="scientific">Methanothermococcus okinawensis (strain DSM 14208 / JCM 11175 / IH1)</name>
    <dbReference type="NCBI Taxonomy" id="647113"/>
    <lineage>
        <taxon>Archaea</taxon>
        <taxon>Methanobacteriati</taxon>
        <taxon>Methanobacteriota</taxon>
        <taxon>Methanomada group</taxon>
        <taxon>Methanococci</taxon>
        <taxon>Methanococcales</taxon>
        <taxon>Methanococcaceae</taxon>
        <taxon>Methanothermococcus</taxon>
    </lineage>
</organism>
<dbReference type="InterPro" id="IPR003786">
    <property type="entry name" value="FdhD"/>
</dbReference>
<dbReference type="OrthoDB" id="57189at2157"/>
<dbReference type="SUPFAM" id="SSF53927">
    <property type="entry name" value="Cytidine deaminase-like"/>
    <property type="match status" value="1"/>
</dbReference>
<dbReference type="GeneID" id="10773229"/>